<keyword evidence="1" id="KW-1133">Transmembrane helix</keyword>
<evidence type="ECO:0000256" key="1">
    <source>
        <dbReference type="SAM" id="Phobius"/>
    </source>
</evidence>
<sequence length="239" mass="28721">MQRWVHSRGNYFLCGSFAQAIWTYISATRLCVSFVLFSFYISLKCFLFCFLSFFILTFSNVNAVIRIIFFSLSFFLHNRFSLLPFLLSTVFLFCLFVCFFLSFYHSFFLSFFLSLSPLSIFFPLFYLTVSPPSFFLLSNRFVFVILSFILTVFLFSYCVSVFFPCFFFFLCPFSYFLLLYLTFFPAFLLSFFLSVWPFSFFLSFFLSFFFDHHFILSFFLSNCYPSFHLLCYDHNKEPY</sequence>
<keyword evidence="1" id="KW-0472">Membrane</keyword>
<feature type="transmembrane region" description="Helical" evidence="1">
    <location>
        <begin position="21"/>
        <end position="41"/>
    </location>
</feature>
<dbReference type="AlphaFoldDB" id="A0A812E2E8"/>
<name>A0A812E2E8_ACAPH</name>
<dbReference type="Proteomes" id="UP000597762">
    <property type="component" value="Unassembled WGS sequence"/>
</dbReference>
<feature type="transmembrane region" description="Helical" evidence="1">
    <location>
        <begin position="108"/>
        <end position="129"/>
    </location>
</feature>
<accession>A0A812E2E8</accession>
<feature type="transmembrane region" description="Helical" evidence="1">
    <location>
        <begin position="81"/>
        <end position="102"/>
    </location>
</feature>
<reference evidence="2" key="1">
    <citation type="submission" date="2021-01" db="EMBL/GenBank/DDBJ databases">
        <authorList>
            <person name="Li R."/>
            <person name="Bekaert M."/>
        </authorList>
    </citation>
    <scope>NUCLEOTIDE SEQUENCE</scope>
    <source>
        <strain evidence="2">Farmed</strain>
    </source>
</reference>
<organism evidence="2 3">
    <name type="scientific">Acanthosepion pharaonis</name>
    <name type="common">Pharaoh cuttlefish</name>
    <name type="synonym">Sepia pharaonis</name>
    <dbReference type="NCBI Taxonomy" id="158019"/>
    <lineage>
        <taxon>Eukaryota</taxon>
        <taxon>Metazoa</taxon>
        <taxon>Spiralia</taxon>
        <taxon>Lophotrochozoa</taxon>
        <taxon>Mollusca</taxon>
        <taxon>Cephalopoda</taxon>
        <taxon>Coleoidea</taxon>
        <taxon>Decapodiformes</taxon>
        <taxon>Sepiida</taxon>
        <taxon>Sepiina</taxon>
        <taxon>Sepiidae</taxon>
        <taxon>Acanthosepion</taxon>
    </lineage>
</organism>
<evidence type="ECO:0000313" key="2">
    <source>
        <dbReference type="EMBL" id="CAE1314213.1"/>
    </source>
</evidence>
<protein>
    <submittedName>
        <fullName evidence="2">Uncharacterized protein</fullName>
    </submittedName>
</protein>
<keyword evidence="1" id="KW-0812">Transmembrane</keyword>
<keyword evidence="3" id="KW-1185">Reference proteome</keyword>
<feature type="transmembrane region" description="Helical" evidence="1">
    <location>
        <begin position="175"/>
        <end position="193"/>
    </location>
</feature>
<dbReference type="EMBL" id="CAHIKZ030004700">
    <property type="protein sequence ID" value="CAE1314213.1"/>
    <property type="molecule type" value="Genomic_DNA"/>
</dbReference>
<gene>
    <name evidence="2" type="ORF">SPHA_65198</name>
</gene>
<proteinExistence type="predicted"/>
<comment type="caution">
    <text evidence="2">The sequence shown here is derived from an EMBL/GenBank/DDBJ whole genome shotgun (WGS) entry which is preliminary data.</text>
</comment>
<feature type="transmembrane region" description="Helical" evidence="1">
    <location>
        <begin position="47"/>
        <end position="69"/>
    </location>
</feature>
<feature type="transmembrane region" description="Helical" evidence="1">
    <location>
        <begin position="141"/>
        <end position="169"/>
    </location>
</feature>
<evidence type="ECO:0000313" key="3">
    <source>
        <dbReference type="Proteomes" id="UP000597762"/>
    </source>
</evidence>